<dbReference type="InterPro" id="IPR035898">
    <property type="entry name" value="TAZ_dom_sf"/>
</dbReference>
<dbReference type="STRING" id="218851.A0A2G5CGD8"/>
<comment type="pathway">
    <text evidence="1">Protein modification; protein ubiquitination.</text>
</comment>
<sequence length="351" mass="39728">MDTIAITPTSFPINMKVVCSGNAVIDSISSESPGEADLLVVTSGGLRIPAHSSVLVPVSTVFKKMLEQPCQNLSSKNIIPILGVPCKAVIAFVQFLYSNSCTEEEMDRYGIHLLALSHVYAVHHLKLKCVKGLGEQLLLENVVDVLQLTRLCDAPDLYLRCMKMVSNNYIEVQKTEGWKFMQDHDPWLELEILQFLDELESWKIQRKKNREERSLYMQLSEAMECLEHICTEGCTSVGPYDRAPNQQKKPCDKFPICRALQLSIKHFATCQKRVKGGCCACKRVWQLLLLHSAICDQTGICKIPLCRQFKLKMQLEKREENGKWRLLAKKVVCAKVMSLLSSHKTESCSSY</sequence>
<proteinExistence type="predicted"/>
<dbReference type="Pfam" id="PF00651">
    <property type="entry name" value="BTB"/>
    <property type="match status" value="1"/>
</dbReference>
<keyword evidence="5" id="KW-0862">Zinc</keyword>
<evidence type="ECO:0000256" key="2">
    <source>
        <dbReference type="ARBA" id="ARBA00022723"/>
    </source>
</evidence>
<keyword evidence="8" id="KW-1185">Reference proteome</keyword>
<evidence type="ECO:0000256" key="4">
    <source>
        <dbReference type="ARBA" id="ARBA00022786"/>
    </source>
</evidence>
<dbReference type="PROSITE" id="PS50097">
    <property type="entry name" value="BTB"/>
    <property type="match status" value="1"/>
</dbReference>
<dbReference type="GO" id="GO:0008270">
    <property type="term" value="F:zinc ion binding"/>
    <property type="evidence" value="ECO:0007669"/>
    <property type="project" value="UniProtKB-KW"/>
</dbReference>
<dbReference type="OrthoDB" id="6359816at2759"/>
<protein>
    <recommendedName>
        <fullName evidence="6">BTB domain-containing protein</fullName>
    </recommendedName>
</protein>
<reference evidence="7 8" key="1">
    <citation type="submission" date="2017-09" db="EMBL/GenBank/DDBJ databases">
        <title>WGS assembly of Aquilegia coerulea Goldsmith.</title>
        <authorList>
            <person name="Hodges S."/>
            <person name="Kramer E."/>
            <person name="Nordborg M."/>
            <person name="Tomkins J."/>
            <person name="Borevitz J."/>
            <person name="Derieg N."/>
            <person name="Yan J."/>
            <person name="Mihaltcheva S."/>
            <person name="Hayes R.D."/>
            <person name="Rokhsar D."/>
        </authorList>
    </citation>
    <scope>NUCLEOTIDE SEQUENCE [LARGE SCALE GENOMIC DNA]</scope>
    <source>
        <strain evidence="8">cv. Goldsmith</strain>
    </source>
</reference>
<feature type="domain" description="BTB" evidence="6">
    <location>
        <begin position="36"/>
        <end position="105"/>
    </location>
</feature>
<dbReference type="CDD" id="cd14733">
    <property type="entry name" value="BACK"/>
    <property type="match status" value="1"/>
</dbReference>
<dbReference type="FunFam" id="1.20.1020.10:FF:000004">
    <property type="entry name" value="BTB/POZ and TAZ domain-containing protein 2"/>
    <property type="match status" value="1"/>
</dbReference>
<dbReference type="GO" id="GO:0042542">
    <property type="term" value="P:response to hydrogen peroxide"/>
    <property type="evidence" value="ECO:0007669"/>
    <property type="project" value="UniProtKB-ARBA"/>
</dbReference>
<evidence type="ECO:0000256" key="5">
    <source>
        <dbReference type="ARBA" id="ARBA00022833"/>
    </source>
</evidence>
<dbReference type="GO" id="GO:0006355">
    <property type="term" value="P:regulation of DNA-templated transcription"/>
    <property type="evidence" value="ECO:0007669"/>
    <property type="project" value="UniProtKB-ARBA"/>
</dbReference>
<dbReference type="SMART" id="SM00225">
    <property type="entry name" value="BTB"/>
    <property type="match status" value="1"/>
</dbReference>
<evidence type="ECO:0000313" key="8">
    <source>
        <dbReference type="Proteomes" id="UP000230069"/>
    </source>
</evidence>
<dbReference type="SUPFAM" id="SSF54695">
    <property type="entry name" value="POZ domain"/>
    <property type="match status" value="1"/>
</dbReference>
<dbReference type="FunCoup" id="A0A2G5CGD8">
    <property type="interactions" value="17"/>
</dbReference>
<evidence type="ECO:0000313" key="7">
    <source>
        <dbReference type="EMBL" id="PIA30354.1"/>
    </source>
</evidence>
<dbReference type="GO" id="GO:0009725">
    <property type="term" value="P:response to hormone"/>
    <property type="evidence" value="ECO:0007669"/>
    <property type="project" value="UniProtKB-ARBA"/>
</dbReference>
<evidence type="ECO:0000259" key="6">
    <source>
        <dbReference type="PROSITE" id="PS50097"/>
    </source>
</evidence>
<dbReference type="PANTHER" id="PTHR46287:SF4">
    <property type="entry name" value="BTB_POZ AND TAZ DOMAIN-CONTAINING PROTEIN 2"/>
    <property type="match status" value="1"/>
</dbReference>
<dbReference type="Proteomes" id="UP000230069">
    <property type="component" value="Unassembled WGS sequence"/>
</dbReference>
<evidence type="ECO:0000256" key="1">
    <source>
        <dbReference type="ARBA" id="ARBA00004906"/>
    </source>
</evidence>
<dbReference type="GO" id="GO:0005516">
    <property type="term" value="F:calmodulin binding"/>
    <property type="evidence" value="ECO:0007669"/>
    <property type="project" value="UniProtKB-ARBA"/>
</dbReference>
<dbReference type="PANTHER" id="PTHR46287">
    <property type="entry name" value="BTB/POZ AND TAZ DOMAIN-CONTAINING PROTEIN 3-RELATED"/>
    <property type="match status" value="1"/>
</dbReference>
<dbReference type="EMBL" id="KZ305073">
    <property type="protein sequence ID" value="PIA30354.1"/>
    <property type="molecule type" value="Genomic_DNA"/>
</dbReference>
<keyword evidence="2" id="KW-0479">Metal-binding</keyword>
<name>A0A2G5CGD8_AQUCA</name>
<dbReference type="FunFam" id="1.25.40.420:FF:000012">
    <property type="entry name" value="BTB/POZ and TAZ domain-containing protein 2"/>
    <property type="match status" value="1"/>
</dbReference>
<keyword evidence="3" id="KW-0863">Zinc-finger</keyword>
<dbReference type="GO" id="GO:0009751">
    <property type="term" value="P:response to salicylic acid"/>
    <property type="evidence" value="ECO:0007669"/>
    <property type="project" value="UniProtKB-ARBA"/>
</dbReference>
<dbReference type="SMART" id="SM00551">
    <property type="entry name" value="ZnF_TAZ"/>
    <property type="match status" value="1"/>
</dbReference>
<dbReference type="Gene3D" id="1.20.1020.10">
    <property type="entry name" value="TAZ domain"/>
    <property type="match status" value="1"/>
</dbReference>
<dbReference type="InterPro" id="IPR011333">
    <property type="entry name" value="SKP1/BTB/POZ_sf"/>
</dbReference>
<dbReference type="SUPFAM" id="SSF57933">
    <property type="entry name" value="TAZ domain"/>
    <property type="match status" value="1"/>
</dbReference>
<dbReference type="InParanoid" id="A0A2G5CGD8"/>
<dbReference type="Gene3D" id="3.30.710.10">
    <property type="entry name" value="Potassium Channel Kv1.1, Chain A"/>
    <property type="match status" value="1"/>
</dbReference>
<dbReference type="InterPro" id="IPR044513">
    <property type="entry name" value="BT1/2/3/4/5"/>
</dbReference>
<dbReference type="GO" id="GO:0005634">
    <property type="term" value="C:nucleus"/>
    <property type="evidence" value="ECO:0007669"/>
    <property type="project" value="TreeGrafter"/>
</dbReference>
<dbReference type="Pfam" id="PF02135">
    <property type="entry name" value="zf-TAZ"/>
    <property type="match status" value="1"/>
</dbReference>
<accession>A0A2G5CGD8</accession>
<dbReference type="AlphaFoldDB" id="A0A2G5CGD8"/>
<gene>
    <name evidence="7" type="ORF">AQUCO_05600054v1</name>
</gene>
<dbReference type="InterPro" id="IPR000210">
    <property type="entry name" value="BTB/POZ_dom"/>
</dbReference>
<keyword evidence="4" id="KW-0833">Ubl conjugation pathway</keyword>
<evidence type="ECO:0000256" key="3">
    <source>
        <dbReference type="ARBA" id="ARBA00022771"/>
    </source>
</evidence>
<organism evidence="7 8">
    <name type="scientific">Aquilegia coerulea</name>
    <name type="common">Rocky mountain columbine</name>
    <dbReference type="NCBI Taxonomy" id="218851"/>
    <lineage>
        <taxon>Eukaryota</taxon>
        <taxon>Viridiplantae</taxon>
        <taxon>Streptophyta</taxon>
        <taxon>Embryophyta</taxon>
        <taxon>Tracheophyta</taxon>
        <taxon>Spermatophyta</taxon>
        <taxon>Magnoliopsida</taxon>
        <taxon>Ranunculales</taxon>
        <taxon>Ranunculaceae</taxon>
        <taxon>Thalictroideae</taxon>
        <taxon>Aquilegia</taxon>
    </lineage>
</organism>
<dbReference type="Gene3D" id="1.25.40.420">
    <property type="match status" value="1"/>
</dbReference>
<dbReference type="InterPro" id="IPR000197">
    <property type="entry name" value="Znf_TAZ"/>
</dbReference>